<name>A0A1Z5KHS0_FISSO</name>
<evidence type="ECO:0000256" key="3">
    <source>
        <dbReference type="ARBA" id="ARBA00022801"/>
    </source>
</evidence>
<dbReference type="EMBL" id="BDSP01000232">
    <property type="protein sequence ID" value="GAX25809.1"/>
    <property type="molecule type" value="Genomic_DNA"/>
</dbReference>
<evidence type="ECO:0000256" key="8">
    <source>
        <dbReference type="RuleBase" id="RU003355"/>
    </source>
</evidence>
<dbReference type="EC" id="3.4.21.62" evidence="6"/>
<evidence type="ECO:0000256" key="4">
    <source>
        <dbReference type="ARBA" id="ARBA00022825"/>
    </source>
</evidence>
<keyword evidence="2 7" id="KW-0645">Protease</keyword>
<dbReference type="OrthoDB" id="2015864at2759"/>
<gene>
    <name evidence="11" type="ORF">FisN_9Lh011</name>
</gene>
<comment type="similarity">
    <text evidence="1 7 8">Belongs to the peptidase S8 family.</text>
</comment>
<dbReference type="InParanoid" id="A0A1Z5KHS0"/>
<dbReference type="PANTHER" id="PTHR43806">
    <property type="entry name" value="PEPTIDASE S8"/>
    <property type="match status" value="1"/>
</dbReference>
<dbReference type="PROSITE" id="PS00136">
    <property type="entry name" value="SUBTILASE_ASP"/>
    <property type="match status" value="1"/>
</dbReference>
<feature type="active site" description="Charge relay system" evidence="7">
    <location>
        <position position="397"/>
    </location>
</feature>
<comment type="caution">
    <text evidence="11">The sequence shown here is derived from an EMBL/GenBank/DDBJ whole genome shotgun (WGS) entry which is preliminary data.</text>
</comment>
<dbReference type="SUPFAM" id="SSF52743">
    <property type="entry name" value="Subtilisin-like"/>
    <property type="match status" value="1"/>
</dbReference>
<evidence type="ECO:0000256" key="6">
    <source>
        <dbReference type="ARBA" id="ARBA00023619"/>
    </source>
</evidence>
<dbReference type="Gene3D" id="3.40.50.200">
    <property type="entry name" value="Peptidase S8/S53 domain"/>
    <property type="match status" value="1"/>
</dbReference>
<reference evidence="11 12" key="1">
    <citation type="journal article" date="2015" name="Plant Cell">
        <title>Oil accumulation by the oleaginous diatom Fistulifera solaris as revealed by the genome and transcriptome.</title>
        <authorList>
            <person name="Tanaka T."/>
            <person name="Maeda Y."/>
            <person name="Veluchamy A."/>
            <person name="Tanaka M."/>
            <person name="Abida H."/>
            <person name="Marechal E."/>
            <person name="Bowler C."/>
            <person name="Muto M."/>
            <person name="Sunaga Y."/>
            <person name="Tanaka M."/>
            <person name="Yoshino T."/>
            <person name="Taniguchi T."/>
            <person name="Fukuda Y."/>
            <person name="Nemoto M."/>
            <person name="Matsumoto M."/>
            <person name="Wong P.S."/>
            <person name="Aburatani S."/>
            <person name="Fujibuchi W."/>
        </authorList>
    </citation>
    <scope>NUCLEOTIDE SEQUENCE [LARGE SCALE GENOMIC DNA]</scope>
    <source>
        <strain evidence="11 12">JPCC DA0580</strain>
    </source>
</reference>
<keyword evidence="3 7" id="KW-0378">Hydrolase</keyword>
<dbReference type="InterPro" id="IPR023827">
    <property type="entry name" value="Peptidase_S8_Asp-AS"/>
</dbReference>
<dbReference type="InterPro" id="IPR015500">
    <property type="entry name" value="Peptidase_S8_subtilisin-rel"/>
</dbReference>
<dbReference type="GO" id="GO:0005615">
    <property type="term" value="C:extracellular space"/>
    <property type="evidence" value="ECO:0007669"/>
    <property type="project" value="TreeGrafter"/>
</dbReference>
<dbReference type="PROSITE" id="PS00138">
    <property type="entry name" value="SUBTILASE_SER"/>
    <property type="match status" value="1"/>
</dbReference>
<evidence type="ECO:0000256" key="9">
    <source>
        <dbReference type="SAM" id="SignalP"/>
    </source>
</evidence>
<protein>
    <recommendedName>
        <fullName evidence="6">subtilisin</fullName>
        <ecNumber evidence="6">3.4.21.62</ecNumber>
    </recommendedName>
</protein>
<dbReference type="GO" id="GO:0006508">
    <property type="term" value="P:proteolysis"/>
    <property type="evidence" value="ECO:0007669"/>
    <property type="project" value="UniProtKB-KW"/>
</dbReference>
<organism evidence="11 12">
    <name type="scientific">Fistulifera solaris</name>
    <name type="common">Oleaginous diatom</name>
    <dbReference type="NCBI Taxonomy" id="1519565"/>
    <lineage>
        <taxon>Eukaryota</taxon>
        <taxon>Sar</taxon>
        <taxon>Stramenopiles</taxon>
        <taxon>Ochrophyta</taxon>
        <taxon>Bacillariophyta</taxon>
        <taxon>Bacillariophyceae</taxon>
        <taxon>Bacillariophycidae</taxon>
        <taxon>Naviculales</taxon>
        <taxon>Naviculaceae</taxon>
        <taxon>Fistulifera</taxon>
    </lineage>
</organism>
<dbReference type="AlphaFoldDB" id="A0A1Z5KHS0"/>
<dbReference type="PROSITE" id="PS51257">
    <property type="entry name" value="PROKAR_LIPOPROTEIN"/>
    <property type="match status" value="1"/>
</dbReference>
<evidence type="ECO:0000313" key="11">
    <source>
        <dbReference type="EMBL" id="GAX25809.1"/>
    </source>
</evidence>
<dbReference type="InterPro" id="IPR000209">
    <property type="entry name" value="Peptidase_S8/S53_dom"/>
</dbReference>
<dbReference type="InterPro" id="IPR036852">
    <property type="entry name" value="Peptidase_S8/S53_dom_sf"/>
</dbReference>
<keyword evidence="9" id="KW-0732">Signal</keyword>
<feature type="active site" description="Charge relay system" evidence="7">
    <location>
        <position position="240"/>
    </location>
</feature>
<evidence type="ECO:0000256" key="7">
    <source>
        <dbReference type="PROSITE-ProRule" id="PRU01240"/>
    </source>
</evidence>
<dbReference type="Pfam" id="PF00082">
    <property type="entry name" value="Peptidase_S8"/>
    <property type="match status" value="1"/>
</dbReference>
<dbReference type="InterPro" id="IPR022398">
    <property type="entry name" value="Peptidase_S8_His-AS"/>
</dbReference>
<accession>A0A1Z5KHS0</accession>
<evidence type="ECO:0000259" key="10">
    <source>
        <dbReference type="Pfam" id="PF00082"/>
    </source>
</evidence>
<keyword evidence="4 7" id="KW-0720">Serine protease</keyword>
<dbReference type="PROSITE" id="PS51892">
    <property type="entry name" value="SUBTILASE"/>
    <property type="match status" value="1"/>
</dbReference>
<sequence>MTISNLRIVLLLFLALSVSCQRIGGAENNTAPGSVANLSSIPEDAATEVVFPEDTRTSTEGTSLNASVTADNPIIPGQYIVFYKRKADRPSIATAQQQRLPFRIIRELRKAIAVAGMDDEQYQQMLQDPAVEKVVPDFTITVDDSKNLFRTTQITCSGLTQPSCGLAEVAQNSPANWGLDRIDQDSLPLDNSYATRCDGARVQVYVIDTGIRKSHVEFGGRAICGANYVSGESCQDFDGHGTHVAGTIGGATYGVAKRVQILDVKVFNREGVGALSTVMAGLEYVVSQKNRNPDIPMVVNMSLGSVGTSNEIKNAVDEAVAAGIVVVVAAGNKGMDACNYSPAFVPSAITVSATDRQDARPTWSNFGNCVDLSAPGVQILSAYFTNDRATASLSGTSMAAPHVAGAAALYLQANPNWTPAQVWQAMRNDASDSVQGTARRMLQIQFI</sequence>
<dbReference type="PRINTS" id="PR00723">
    <property type="entry name" value="SUBTILISIN"/>
</dbReference>
<dbReference type="GO" id="GO:0004252">
    <property type="term" value="F:serine-type endopeptidase activity"/>
    <property type="evidence" value="ECO:0007669"/>
    <property type="project" value="UniProtKB-UniRule"/>
</dbReference>
<dbReference type="FunFam" id="3.40.50.200:FF:000014">
    <property type="entry name" value="Proteinase K"/>
    <property type="match status" value="1"/>
</dbReference>
<dbReference type="InterPro" id="IPR034193">
    <property type="entry name" value="PCSK9_ProteinaseK-like"/>
</dbReference>
<dbReference type="PANTHER" id="PTHR43806:SF11">
    <property type="entry name" value="CEREVISIN-RELATED"/>
    <property type="match status" value="1"/>
</dbReference>
<evidence type="ECO:0000313" key="12">
    <source>
        <dbReference type="Proteomes" id="UP000198406"/>
    </source>
</evidence>
<keyword evidence="12" id="KW-1185">Reference proteome</keyword>
<feature type="signal peptide" evidence="9">
    <location>
        <begin position="1"/>
        <end position="20"/>
    </location>
</feature>
<dbReference type="PROSITE" id="PS00137">
    <property type="entry name" value="SUBTILASE_HIS"/>
    <property type="match status" value="1"/>
</dbReference>
<dbReference type="InterPro" id="IPR023828">
    <property type="entry name" value="Peptidase_S8_Ser-AS"/>
</dbReference>
<dbReference type="Proteomes" id="UP000198406">
    <property type="component" value="Unassembled WGS sequence"/>
</dbReference>
<feature type="chain" id="PRO_5013120160" description="subtilisin" evidence="9">
    <location>
        <begin position="21"/>
        <end position="447"/>
    </location>
</feature>
<feature type="active site" description="Charge relay system" evidence="7">
    <location>
        <position position="208"/>
    </location>
</feature>
<comment type="catalytic activity">
    <reaction evidence="5">
        <text>Hydrolysis of proteins with broad specificity for peptide bonds, and a preference for a large uncharged residue in P1. Hydrolyzes peptide amides.</text>
        <dbReference type="EC" id="3.4.21.62"/>
    </reaction>
</comment>
<dbReference type="CDD" id="cd04077">
    <property type="entry name" value="Peptidases_S8_PCSK9_ProteinaseK_like"/>
    <property type="match status" value="1"/>
</dbReference>
<evidence type="ECO:0000256" key="5">
    <source>
        <dbReference type="ARBA" id="ARBA00023529"/>
    </source>
</evidence>
<feature type="domain" description="Peptidase S8/S53" evidence="10">
    <location>
        <begin position="201"/>
        <end position="436"/>
    </location>
</feature>
<proteinExistence type="inferred from homology"/>
<evidence type="ECO:0000256" key="2">
    <source>
        <dbReference type="ARBA" id="ARBA00022670"/>
    </source>
</evidence>
<evidence type="ECO:0000256" key="1">
    <source>
        <dbReference type="ARBA" id="ARBA00011073"/>
    </source>
</evidence>
<dbReference type="InterPro" id="IPR050131">
    <property type="entry name" value="Peptidase_S8_subtilisin-like"/>
</dbReference>